<evidence type="ECO:0000313" key="3">
    <source>
        <dbReference type="Proteomes" id="UP000230423"/>
    </source>
</evidence>
<dbReference type="AlphaFoldDB" id="A0A2G9TKJ4"/>
<protein>
    <submittedName>
        <fullName evidence="2">Uncharacterized protein</fullName>
    </submittedName>
</protein>
<evidence type="ECO:0000313" key="2">
    <source>
        <dbReference type="EMBL" id="PIO58491.1"/>
    </source>
</evidence>
<feature type="region of interest" description="Disordered" evidence="1">
    <location>
        <begin position="384"/>
        <end position="436"/>
    </location>
</feature>
<feature type="compositionally biased region" description="Polar residues" evidence="1">
    <location>
        <begin position="112"/>
        <end position="125"/>
    </location>
</feature>
<feature type="compositionally biased region" description="Polar residues" evidence="1">
    <location>
        <begin position="143"/>
        <end position="152"/>
    </location>
</feature>
<keyword evidence="3" id="KW-1185">Reference proteome</keyword>
<feature type="compositionally biased region" description="Acidic residues" evidence="1">
    <location>
        <begin position="426"/>
        <end position="436"/>
    </location>
</feature>
<feature type="region of interest" description="Disordered" evidence="1">
    <location>
        <begin position="1"/>
        <end position="32"/>
    </location>
</feature>
<feature type="non-terminal residue" evidence="2">
    <location>
        <position position="1"/>
    </location>
</feature>
<name>A0A2G9TKJ4_TELCI</name>
<feature type="compositionally biased region" description="Pro residues" evidence="1">
    <location>
        <begin position="155"/>
        <end position="164"/>
    </location>
</feature>
<feature type="region of interest" description="Disordered" evidence="1">
    <location>
        <begin position="61"/>
        <end position="355"/>
    </location>
</feature>
<proteinExistence type="predicted"/>
<reference evidence="2 3" key="1">
    <citation type="submission" date="2015-09" db="EMBL/GenBank/DDBJ databases">
        <title>Draft genome of the parasitic nematode Teladorsagia circumcincta isolate WARC Sus (inbred).</title>
        <authorList>
            <person name="Mitreva M."/>
        </authorList>
    </citation>
    <scope>NUCLEOTIDE SEQUENCE [LARGE SCALE GENOMIC DNA]</scope>
    <source>
        <strain evidence="2 3">S</strain>
    </source>
</reference>
<feature type="compositionally biased region" description="Basic and acidic residues" evidence="1">
    <location>
        <begin position="84"/>
        <end position="95"/>
    </location>
</feature>
<evidence type="ECO:0000256" key="1">
    <source>
        <dbReference type="SAM" id="MobiDB-lite"/>
    </source>
</evidence>
<dbReference type="EMBL" id="KZ361005">
    <property type="protein sequence ID" value="PIO58491.1"/>
    <property type="molecule type" value="Genomic_DNA"/>
</dbReference>
<feature type="compositionally biased region" description="Polar residues" evidence="1">
    <location>
        <begin position="324"/>
        <end position="338"/>
    </location>
</feature>
<accession>A0A2G9TKJ4</accession>
<feature type="compositionally biased region" description="Polar residues" evidence="1">
    <location>
        <begin position="346"/>
        <end position="355"/>
    </location>
</feature>
<feature type="compositionally biased region" description="Low complexity" evidence="1">
    <location>
        <begin position="388"/>
        <end position="424"/>
    </location>
</feature>
<sequence length="436" mass="46838">IRPFDRSNFPPKPSVPRRITVATRPPIPVRRPGFAEGALIQSQSPQVSRVDSLGSRIAAGSDQIAQRQFPVPPSRRFQQPHRFLQKEVLIEDRRTPPRTQNQQVYEPGASRLPSQTRPFISSYRRQPQAVIRQPGVQYVREGTSYQEASRSHSALPPPPDPPLLPYSQGYVRPIPLERGSPPPAENESRAGSRNDIASSGDPSPRGAGVLYPRDGQPIEESVPGQDDHILTPPPPPPILRPRFPSILRKTDGAPIPPGSAIPQQQNPPSMAQRPPPPPPRPPPASRPLPPHRLLNMAPRPVPPHRLIKSLPLPVVPAPRAPKPTTNTDTTNAPEQSQGAAAVERPASSSTAAQSSLDKALIEKANALSSADLDPLRILADVSEAARDSVASSNAAMSSAAPSAPSQQSAPAQQSAPQSSANVASNGDDDDDFEEEL</sequence>
<dbReference type="Proteomes" id="UP000230423">
    <property type="component" value="Unassembled WGS sequence"/>
</dbReference>
<gene>
    <name evidence="2" type="ORF">TELCIR_20073</name>
</gene>
<feature type="compositionally biased region" description="Pro residues" evidence="1">
    <location>
        <begin position="273"/>
        <end position="290"/>
    </location>
</feature>
<organism evidence="2 3">
    <name type="scientific">Teladorsagia circumcincta</name>
    <name type="common">Brown stomach worm</name>
    <name type="synonym">Ostertagia circumcincta</name>
    <dbReference type="NCBI Taxonomy" id="45464"/>
    <lineage>
        <taxon>Eukaryota</taxon>
        <taxon>Metazoa</taxon>
        <taxon>Ecdysozoa</taxon>
        <taxon>Nematoda</taxon>
        <taxon>Chromadorea</taxon>
        <taxon>Rhabditida</taxon>
        <taxon>Rhabditina</taxon>
        <taxon>Rhabditomorpha</taxon>
        <taxon>Strongyloidea</taxon>
        <taxon>Trichostrongylidae</taxon>
        <taxon>Teladorsagia</taxon>
    </lineage>
</organism>